<evidence type="ECO:0000313" key="3">
    <source>
        <dbReference type="Proteomes" id="UP000254889"/>
    </source>
</evidence>
<dbReference type="InterPro" id="IPR005025">
    <property type="entry name" value="FMN_Rdtase-like_dom"/>
</dbReference>
<dbReference type="PANTHER" id="PTHR30543">
    <property type="entry name" value="CHROMATE REDUCTASE"/>
    <property type="match status" value="1"/>
</dbReference>
<feature type="domain" description="NADPH-dependent FMN reductase-like" evidence="1">
    <location>
        <begin position="4"/>
        <end position="146"/>
    </location>
</feature>
<dbReference type="EMBL" id="CP031417">
    <property type="protein sequence ID" value="AXK81284.1"/>
    <property type="molecule type" value="Genomic_DNA"/>
</dbReference>
<dbReference type="SUPFAM" id="SSF52218">
    <property type="entry name" value="Flavoproteins"/>
    <property type="match status" value="1"/>
</dbReference>
<dbReference type="InterPro" id="IPR029039">
    <property type="entry name" value="Flavoprotein-like_sf"/>
</dbReference>
<dbReference type="AlphaFoldDB" id="A0A345ZWI7"/>
<dbReference type="Gene3D" id="3.40.50.360">
    <property type="match status" value="1"/>
</dbReference>
<protein>
    <submittedName>
        <fullName evidence="2">NADPH-dependent oxidoreductase</fullName>
    </submittedName>
</protein>
<dbReference type="GO" id="GO:0010181">
    <property type="term" value="F:FMN binding"/>
    <property type="evidence" value="ECO:0007669"/>
    <property type="project" value="TreeGrafter"/>
</dbReference>
<gene>
    <name evidence="2" type="ORF">DW352_12635</name>
</gene>
<accession>A0A345ZWI7</accession>
<name>A0A345ZWI7_9HYPH</name>
<dbReference type="KEGG" id="ptaw:DW352_12635"/>
<dbReference type="Pfam" id="PF03358">
    <property type="entry name" value="FMN_red"/>
    <property type="match status" value="1"/>
</dbReference>
<dbReference type="RefSeq" id="WP_115691663.1">
    <property type="nucleotide sequence ID" value="NZ_CP031417.1"/>
</dbReference>
<dbReference type="GO" id="GO:0005829">
    <property type="term" value="C:cytosol"/>
    <property type="evidence" value="ECO:0007669"/>
    <property type="project" value="TreeGrafter"/>
</dbReference>
<dbReference type="OrthoDB" id="9812295at2"/>
<evidence type="ECO:0000313" key="2">
    <source>
        <dbReference type="EMBL" id="AXK81284.1"/>
    </source>
</evidence>
<dbReference type="Proteomes" id="UP000254889">
    <property type="component" value="Chromosome"/>
</dbReference>
<proteinExistence type="predicted"/>
<keyword evidence="3" id="KW-1185">Reference proteome</keyword>
<dbReference type="InterPro" id="IPR050712">
    <property type="entry name" value="NAD(P)H-dep_reductase"/>
</dbReference>
<reference evidence="2 3" key="1">
    <citation type="submission" date="2018-07" db="EMBL/GenBank/DDBJ databases">
        <authorList>
            <person name="Quirk P.G."/>
            <person name="Krulwich T.A."/>
        </authorList>
    </citation>
    <scope>NUCLEOTIDE SEQUENCE [LARGE SCALE GENOMIC DNA]</scope>
    <source>
        <strain evidence="2 3">CC-BB4</strain>
    </source>
</reference>
<evidence type="ECO:0000259" key="1">
    <source>
        <dbReference type="Pfam" id="PF03358"/>
    </source>
</evidence>
<sequence>MAIKLNIIVCSTRPGRVGLPVARWFESAVKKDSRFEPTFVDLAEIKLPLFDEPQHPSLQQYAHEHTKAWSKIIGAADAYAFVLPEYDYFPPPPVVNALSYLVKEWAYKAVGIVSYGGVSGGLRSAQALKLMLTALRMMPLPEGVPIPFAGKQVEDGTFVSNELIDTSVTTMLNELAKWDGALSSLRQK</sequence>
<dbReference type="PANTHER" id="PTHR30543:SF21">
    <property type="entry name" value="NAD(P)H-DEPENDENT FMN REDUCTASE LOT6"/>
    <property type="match status" value="1"/>
</dbReference>
<dbReference type="GO" id="GO:0016491">
    <property type="term" value="F:oxidoreductase activity"/>
    <property type="evidence" value="ECO:0007669"/>
    <property type="project" value="InterPro"/>
</dbReference>
<organism evidence="2 3">
    <name type="scientific">Pseudolabrys taiwanensis</name>
    <dbReference type="NCBI Taxonomy" id="331696"/>
    <lineage>
        <taxon>Bacteria</taxon>
        <taxon>Pseudomonadati</taxon>
        <taxon>Pseudomonadota</taxon>
        <taxon>Alphaproteobacteria</taxon>
        <taxon>Hyphomicrobiales</taxon>
        <taxon>Xanthobacteraceae</taxon>
        <taxon>Pseudolabrys</taxon>
    </lineage>
</organism>